<dbReference type="RefSeq" id="WP_119375621.1">
    <property type="nucleotide sequence ID" value="NZ_QWFX01000006.1"/>
</dbReference>
<reference evidence="1 2" key="1">
    <citation type="submission" date="2018-08" db="EMBL/GenBank/DDBJ databases">
        <title>Henriciella mobilis sp. nov., isolated from seawater.</title>
        <authorList>
            <person name="Cheng H."/>
            <person name="Wu Y.-H."/>
            <person name="Xu X.-W."/>
            <person name="Guo L.-L."/>
        </authorList>
    </citation>
    <scope>NUCLEOTIDE SEQUENCE [LARGE SCALE GENOMIC DNA]</scope>
    <source>
        <strain evidence="1 2">JN25</strain>
    </source>
</reference>
<sequence length="200" mass="21419">MSDRVFFIAAFMVAVFMVVLGLAPGLGEDPSGPVSGGGTDYSRIEVSGPQLSRIVAGGDVDIDLMRADGRDVVRIGALADTLSEDPLQGPHFVLAPDLEVAFAGRPVRVTVTARAADKYGASEMRLHYWAGSGEGSGWQTFNLTRTLQDYSFVYEPPARNQGTDPGYDYIAIRPVVPEKERALFVSAVTLQPLEPGANSE</sequence>
<dbReference type="AlphaFoldDB" id="A0A399RI72"/>
<accession>A0A399RI72</accession>
<protein>
    <submittedName>
        <fullName evidence="1">Uncharacterized protein</fullName>
    </submittedName>
</protein>
<dbReference type="EMBL" id="QWFX01000006">
    <property type="protein sequence ID" value="RIJ30301.1"/>
    <property type="molecule type" value="Genomic_DNA"/>
</dbReference>
<name>A0A399RI72_9PROT</name>
<proteinExistence type="predicted"/>
<keyword evidence="2" id="KW-1185">Reference proteome</keyword>
<dbReference type="OrthoDB" id="7631247at2"/>
<evidence type="ECO:0000313" key="2">
    <source>
        <dbReference type="Proteomes" id="UP000266385"/>
    </source>
</evidence>
<organism evidence="1 2">
    <name type="scientific">Henriciella mobilis</name>
    <dbReference type="NCBI Taxonomy" id="2305467"/>
    <lineage>
        <taxon>Bacteria</taxon>
        <taxon>Pseudomonadati</taxon>
        <taxon>Pseudomonadota</taxon>
        <taxon>Alphaproteobacteria</taxon>
        <taxon>Hyphomonadales</taxon>
        <taxon>Hyphomonadaceae</taxon>
        <taxon>Henriciella</taxon>
    </lineage>
</organism>
<gene>
    <name evidence="1" type="ORF">D1223_06560</name>
</gene>
<dbReference type="Proteomes" id="UP000266385">
    <property type="component" value="Unassembled WGS sequence"/>
</dbReference>
<evidence type="ECO:0000313" key="1">
    <source>
        <dbReference type="EMBL" id="RIJ30301.1"/>
    </source>
</evidence>
<comment type="caution">
    <text evidence="1">The sequence shown here is derived from an EMBL/GenBank/DDBJ whole genome shotgun (WGS) entry which is preliminary data.</text>
</comment>